<evidence type="ECO:0000313" key="1">
    <source>
        <dbReference type="EMBL" id="MCI3278168.1"/>
    </source>
</evidence>
<dbReference type="Gene3D" id="3.40.109.10">
    <property type="entry name" value="NADH Oxidase"/>
    <property type="match status" value="1"/>
</dbReference>
<name>A0ABS9YLM3_9ACTN</name>
<proteinExistence type="predicted"/>
<organism evidence="1 2">
    <name type="scientific">Streptomyces cylindrosporus</name>
    <dbReference type="NCBI Taxonomy" id="2927583"/>
    <lineage>
        <taxon>Bacteria</taxon>
        <taxon>Bacillati</taxon>
        <taxon>Actinomycetota</taxon>
        <taxon>Actinomycetes</taxon>
        <taxon>Kitasatosporales</taxon>
        <taxon>Streptomycetaceae</taxon>
        <taxon>Streptomyces</taxon>
    </lineage>
</organism>
<dbReference type="Proteomes" id="UP001165269">
    <property type="component" value="Unassembled WGS sequence"/>
</dbReference>
<protein>
    <recommendedName>
        <fullName evidence="3">Nitroreductase</fullName>
    </recommendedName>
</protein>
<evidence type="ECO:0000313" key="2">
    <source>
        <dbReference type="Proteomes" id="UP001165269"/>
    </source>
</evidence>
<gene>
    <name evidence="1" type="ORF">MQP27_44590</name>
</gene>
<evidence type="ECO:0008006" key="3">
    <source>
        <dbReference type="Google" id="ProtNLM"/>
    </source>
</evidence>
<sequence>MYTTHIQGHHAAGHLVRAAVAAPSVHNTQPWTFVHREDGLDLYADAGRRLPLTDPDGREQLISCGAALLNVRLAMRHLGSAPVVRLFPDPRDPAHLAHVGWGPYARPGTADDLAYRALWQRRTHRGPFRQLPLPTPLFGELRAQAGAEGAELYRVESRPAREHLAELVRTAEAMRRDDPGQLAELARWTHAARDGHQDGVPLDACAGPPDGTGLVGRAFLRPARGLPAAPAVWPSGTGLVLLLTTRHDTPEDRLRAGQALQRVLLHATVRWTAAAFHTQPLEVPGLRERIRTSIARGEFPQMILRLGHAARGAATPRRPPVAVLSEE</sequence>
<dbReference type="SUPFAM" id="SSF55469">
    <property type="entry name" value="FMN-dependent nitroreductase-like"/>
    <property type="match status" value="1"/>
</dbReference>
<keyword evidence="2" id="KW-1185">Reference proteome</keyword>
<reference evidence="1" key="1">
    <citation type="submission" date="2022-03" db="EMBL/GenBank/DDBJ databases">
        <title>Streptomyces 7R015 and 7R016 isolated from Barleria lupulina in Thailand.</title>
        <authorList>
            <person name="Kanchanasin P."/>
            <person name="Phongsopitanun W."/>
            <person name="Tanasupawat S."/>
        </authorList>
    </citation>
    <scope>NUCLEOTIDE SEQUENCE</scope>
    <source>
        <strain evidence="1">7R015</strain>
    </source>
</reference>
<dbReference type="EMBL" id="JALDAY010000018">
    <property type="protein sequence ID" value="MCI3278168.1"/>
    <property type="molecule type" value="Genomic_DNA"/>
</dbReference>
<accession>A0ABS9YLM3</accession>
<dbReference type="InterPro" id="IPR000415">
    <property type="entry name" value="Nitroreductase-like"/>
</dbReference>
<comment type="caution">
    <text evidence="1">The sequence shown here is derived from an EMBL/GenBank/DDBJ whole genome shotgun (WGS) entry which is preliminary data.</text>
</comment>
<dbReference type="NCBIfam" id="NF047509">
    <property type="entry name" value="Rv3131_FMN_oxido"/>
    <property type="match status" value="1"/>
</dbReference>
<dbReference type="RefSeq" id="WP_242776543.1">
    <property type="nucleotide sequence ID" value="NZ_JALDAY010000018.1"/>
</dbReference>